<comment type="caution">
    <text evidence="1">The sequence shown here is derived from an EMBL/GenBank/DDBJ whole genome shotgun (WGS) entry which is preliminary data.</text>
</comment>
<gene>
    <name evidence="1" type="ORF">BDR25DRAFT_348437</name>
</gene>
<evidence type="ECO:0000313" key="1">
    <source>
        <dbReference type="EMBL" id="KAF2478171.1"/>
    </source>
</evidence>
<proteinExistence type="predicted"/>
<evidence type="ECO:0000313" key="2">
    <source>
        <dbReference type="Proteomes" id="UP000799755"/>
    </source>
</evidence>
<reference evidence="1" key="1">
    <citation type="journal article" date="2020" name="Stud. Mycol.">
        <title>101 Dothideomycetes genomes: a test case for predicting lifestyles and emergence of pathogens.</title>
        <authorList>
            <person name="Haridas S."/>
            <person name="Albert R."/>
            <person name="Binder M."/>
            <person name="Bloem J."/>
            <person name="Labutti K."/>
            <person name="Salamov A."/>
            <person name="Andreopoulos B."/>
            <person name="Baker S."/>
            <person name="Barry K."/>
            <person name="Bills G."/>
            <person name="Bluhm B."/>
            <person name="Cannon C."/>
            <person name="Castanera R."/>
            <person name="Culley D."/>
            <person name="Daum C."/>
            <person name="Ezra D."/>
            <person name="Gonzalez J."/>
            <person name="Henrissat B."/>
            <person name="Kuo A."/>
            <person name="Liang C."/>
            <person name="Lipzen A."/>
            <person name="Lutzoni F."/>
            <person name="Magnuson J."/>
            <person name="Mondo S."/>
            <person name="Nolan M."/>
            <person name="Ohm R."/>
            <person name="Pangilinan J."/>
            <person name="Park H.-J."/>
            <person name="Ramirez L."/>
            <person name="Alfaro M."/>
            <person name="Sun H."/>
            <person name="Tritt A."/>
            <person name="Yoshinaga Y."/>
            <person name="Zwiers L.-H."/>
            <person name="Turgeon B."/>
            <person name="Goodwin S."/>
            <person name="Spatafora J."/>
            <person name="Crous P."/>
            <person name="Grigoriev I."/>
        </authorList>
    </citation>
    <scope>NUCLEOTIDE SEQUENCE</scope>
    <source>
        <strain evidence="1">ATCC 200398</strain>
    </source>
</reference>
<accession>A0ACB6RG32</accession>
<dbReference type="EMBL" id="MU003492">
    <property type="protein sequence ID" value="KAF2478171.1"/>
    <property type="molecule type" value="Genomic_DNA"/>
</dbReference>
<sequence>MQCANVLMHIIAHKKDHVAMPHDAHIPLFLRTEKRQSNIEPETCCPHPTYFDVAENIVQSPSYLSFPNGSGMAPIVIRQNHASFITQGSPFAAWLAYVFNKNSSTAILIPRPFRFLYQSLVWIGPQPVPSICFYQPLNIVVEQTPLESYMLLLSAHLSSLLSIPDIFWGHPSSWYINVNISIKMALTISNRQGSVNWAQLANTNVSALVSIFTRKAAVDIDGEMSTVRLDLRGRFLYLILGLWRYALMALERPDSKGLLEIKHASLSFFLANIVKRESDAEHWSQSSVRKRATWRNVAKRSWNIQICQLLPRY</sequence>
<keyword evidence="2" id="KW-1185">Reference proteome</keyword>
<organism evidence="1 2">
    <name type="scientific">Lindgomyces ingoldianus</name>
    <dbReference type="NCBI Taxonomy" id="673940"/>
    <lineage>
        <taxon>Eukaryota</taxon>
        <taxon>Fungi</taxon>
        <taxon>Dikarya</taxon>
        <taxon>Ascomycota</taxon>
        <taxon>Pezizomycotina</taxon>
        <taxon>Dothideomycetes</taxon>
        <taxon>Pleosporomycetidae</taxon>
        <taxon>Pleosporales</taxon>
        <taxon>Lindgomycetaceae</taxon>
        <taxon>Lindgomyces</taxon>
    </lineage>
</organism>
<name>A0ACB6RG32_9PLEO</name>
<dbReference type="Proteomes" id="UP000799755">
    <property type="component" value="Unassembled WGS sequence"/>
</dbReference>
<protein>
    <submittedName>
        <fullName evidence="1">Uncharacterized protein</fullName>
    </submittedName>
</protein>